<dbReference type="Gene3D" id="3.90.79.10">
    <property type="entry name" value="Nucleoside Triphosphate Pyrophosphohydrolase"/>
    <property type="match status" value="1"/>
</dbReference>
<dbReference type="InterPro" id="IPR020084">
    <property type="entry name" value="NUDIX_hydrolase_CS"/>
</dbReference>
<dbReference type="PROSITE" id="PS51462">
    <property type="entry name" value="NUDIX"/>
    <property type="match status" value="1"/>
</dbReference>
<dbReference type="Proteomes" id="UP000034539">
    <property type="component" value="Unassembled WGS sequence"/>
</dbReference>
<dbReference type="PANTHER" id="PTHR43736:SF1">
    <property type="entry name" value="DIHYDRONEOPTERIN TRIPHOSPHATE DIPHOSPHATASE"/>
    <property type="match status" value="1"/>
</dbReference>
<dbReference type="Pfam" id="PF00293">
    <property type="entry name" value="NUDIX"/>
    <property type="match status" value="1"/>
</dbReference>
<keyword evidence="1" id="KW-0378">Hydrolase</keyword>
<organism evidence="3 4">
    <name type="scientific">Candidatus Gottesmanbacteria bacterium GW2011_GWC2_39_8</name>
    <dbReference type="NCBI Taxonomy" id="1618450"/>
    <lineage>
        <taxon>Bacteria</taxon>
        <taxon>Candidatus Gottesmaniibacteriota</taxon>
    </lineage>
</organism>
<dbReference type="SUPFAM" id="SSF55811">
    <property type="entry name" value="Nudix"/>
    <property type="match status" value="1"/>
</dbReference>
<proteinExistence type="predicted"/>
<evidence type="ECO:0000313" key="3">
    <source>
        <dbReference type="EMBL" id="KKR33197.1"/>
    </source>
</evidence>
<comment type="caution">
    <text evidence="3">The sequence shown here is derived from an EMBL/GenBank/DDBJ whole genome shotgun (WGS) entry which is preliminary data.</text>
</comment>
<dbReference type="CDD" id="cd02883">
    <property type="entry name" value="NUDIX_Hydrolase"/>
    <property type="match status" value="1"/>
</dbReference>
<evidence type="ECO:0000256" key="1">
    <source>
        <dbReference type="ARBA" id="ARBA00022801"/>
    </source>
</evidence>
<dbReference type="EMBL" id="LBXN01000021">
    <property type="protein sequence ID" value="KKR33197.1"/>
    <property type="molecule type" value="Genomic_DNA"/>
</dbReference>
<dbReference type="InterPro" id="IPR015797">
    <property type="entry name" value="NUDIX_hydrolase-like_dom_sf"/>
</dbReference>
<sequence length="155" mass="17728">MITCNFENGNKAALRHVVADGIVIRGNEILLVKRSIKHSEAGKYGLPGGFLDRDETVKEGIIREVLEETGYKCAVDNLFRINDNPERPAEDRQNVEFVFLLSVLGKTGKSDDEVSGVYWFDLDKLPSPERFAFDHYQTLELYLKYKEEKTNLPIF</sequence>
<evidence type="ECO:0000259" key="2">
    <source>
        <dbReference type="PROSITE" id="PS51462"/>
    </source>
</evidence>
<gene>
    <name evidence="3" type="ORF">UT63_C0021G0005</name>
</gene>
<dbReference type="InterPro" id="IPR000086">
    <property type="entry name" value="NUDIX_hydrolase_dom"/>
</dbReference>
<accession>A0A0G0T5V6</accession>
<feature type="domain" description="Nudix hydrolase" evidence="2">
    <location>
        <begin position="14"/>
        <end position="143"/>
    </location>
</feature>
<protein>
    <submittedName>
        <fullName evidence="3">ADP-ribose pyrophosphatase</fullName>
    </submittedName>
</protein>
<dbReference type="AlphaFoldDB" id="A0A0G0T5V6"/>
<name>A0A0G0T5V6_9BACT</name>
<dbReference type="PROSITE" id="PS00893">
    <property type="entry name" value="NUDIX_BOX"/>
    <property type="match status" value="1"/>
</dbReference>
<reference evidence="3 4" key="1">
    <citation type="journal article" date="2015" name="Nature">
        <title>rRNA introns, odd ribosomes, and small enigmatic genomes across a large radiation of phyla.</title>
        <authorList>
            <person name="Brown C.T."/>
            <person name="Hug L.A."/>
            <person name="Thomas B.C."/>
            <person name="Sharon I."/>
            <person name="Castelle C.J."/>
            <person name="Singh A."/>
            <person name="Wilkins M.J."/>
            <person name="Williams K.H."/>
            <person name="Banfield J.F."/>
        </authorList>
    </citation>
    <scope>NUCLEOTIDE SEQUENCE [LARGE SCALE GENOMIC DNA]</scope>
</reference>
<dbReference type="GO" id="GO:0016787">
    <property type="term" value="F:hydrolase activity"/>
    <property type="evidence" value="ECO:0007669"/>
    <property type="project" value="UniProtKB-KW"/>
</dbReference>
<evidence type="ECO:0000313" key="4">
    <source>
        <dbReference type="Proteomes" id="UP000034539"/>
    </source>
</evidence>
<dbReference type="PANTHER" id="PTHR43736">
    <property type="entry name" value="ADP-RIBOSE PYROPHOSPHATASE"/>
    <property type="match status" value="1"/>
</dbReference>